<feature type="domain" description="VOC" evidence="2">
    <location>
        <begin position="6"/>
        <end position="121"/>
    </location>
</feature>
<dbReference type="PANTHER" id="PTHR43048:SF3">
    <property type="entry name" value="METHYLMALONYL-COA EPIMERASE, MITOCHONDRIAL"/>
    <property type="match status" value="1"/>
</dbReference>
<dbReference type="PROSITE" id="PS51819">
    <property type="entry name" value="VOC"/>
    <property type="match status" value="1"/>
</dbReference>
<dbReference type="GO" id="GO:0046872">
    <property type="term" value="F:metal ion binding"/>
    <property type="evidence" value="ECO:0007669"/>
    <property type="project" value="UniProtKB-KW"/>
</dbReference>
<dbReference type="InterPro" id="IPR029068">
    <property type="entry name" value="Glyas_Bleomycin-R_OHBP_Dase"/>
</dbReference>
<dbReference type="SUPFAM" id="SSF54593">
    <property type="entry name" value="Glyoxalase/Bleomycin resistance protein/Dihydroxybiphenyl dioxygenase"/>
    <property type="match status" value="1"/>
</dbReference>
<dbReference type="AlphaFoldDB" id="A0A0F9VMU5"/>
<organism evidence="3">
    <name type="scientific">marine sediment metagenome</name>
    <dbReference type="NCBI Taxonomy" id="412755"/>
    <lineage>
        <taxon>unclassified sequences</taxon>
        <taxon>metagenomes</taxon>
        <taxon>ecological metagenomes</taxon>
    </lineage>
</organism>
<comment type="caution">
    <text evidence="3">The sequence shown here is derived from an EMBL/GenBank/DDBJ whole genome shotgun (WGS) entry which is preliminary data.</text>
</comment>
<name>A0A0F9VMU5_9ZZZZ</name>
<dbReference type="GO" id="GO:0004493">
    <property type="term" value="F:methylmalonyl-CoA epimerase activity"/>
    <property type="evidence" value="ECO:0007669"/>
    <property type="project" value="TreeGrafter"/>
</dbReference>
<evidence type="ECO:0000313" key="3">
    <source>
        <dbReference type="EMBL" id="KKO01233.1"/>
    </source>
</evidence>
<proteinExistence type="predicted"/>
<dbReference type="EMBL" id="LAZR01000036">
    <property type="protein sequence ID" value="KKO01233.1"/>
    <property type="molecule type" value="Genomic_DNA"/>
</dbReference>
<evidence type="ECO:0000256" key="1">
    <source>
        <dbReference type="ARBA" id="ARBA00022723"/>
    </source>
</evidence>
<dbReference type="InterPro" id="IPR004360">
    <property type="entry name" value="Glyas_Fos-R_dOase_dom"/>
</dbReference>
<gene>
    <name evidence="3" type="ORF">LCGC14_0118200</name>
</gene>
<dbReference type="Gene3D" id="3.10.180.10">
    <property type="entry name" value="2,3-Dihydroxybiphenyl 1,2-Dioxygenase, domain 1"/>
    <property type="match status" value="1"/>
</dbReference>
<dbReference type="Pfam" id="PF00903">
    <property type="entry name" value="Glyoxalase"/>
    <property type="match status" value="1"/>
</dbReference>
<accession>A0A0F9VMU5</accession>
<sequence length="164" mass="18911">MAKAVHINHVALVVSNLEEACKFYEEELGLEAIPAFLFDYPTAFFKFNEEQQLHLTEWEDSYSFRGHICVQVDDINSIFFRMKELGVIDIKPWGNVRQLPDGAIQMFVRDPSGNLVELSSVPGDHIDPKIFEDELYKEGIYVSGRNDFRGYKSKDATLYHKSDE</sequence>
<evidence type="ECO:0000259" key="2">
    <source>
        <dbReference type="PROSITE" id="PS51819"/>
    </source>
</evidence>
<protein>
    <recommendedName>
        <fullName evidence="2">VOC domain-containing protein</fullName>
    </recommendedName>
</protein>
<dbReference type="PANTHER" id="PTHR43048">
    <property type="entry name" value="METHYLMALONYL-COA EPIMERASE"/>
    <property type="match status" value="1"/>
</dbReference>
<keyword evidence="1" id="KW-0479">Metal-binding</keyword>
<dbReference type="GO" id="GO:0046491">
    <property type="term" value="P:L-methylmalonyl-CoA metabolic process"/>
    <property type="evidence" value="ECO:0007669"/>
    <property type="project" value="TreeGrafter"/>
</dbReference>
<reference evidence="3" key="1">
    <citation type="journal article" date="2015" name="Nature">
        <title>Complex archaea that bridge the gap between prokaryotes and eukaryotes.</title>
        <authorList>
            <person name="Spang A."/>
            <person name="Saw J.H."/>
            <person name="Jorgensen S.L."/>
            <person name="Zaremba-Niedzwiedzka K."/>
            <person name="Martijn J."/>
            <person name="Lind A.E."/>
            <person name="van Eijk R."/>
            <person name="Schleper C."/>
            <person name="Guy L."/>
            <person name="Ettema T.J."/>
        </authorList>
    </citation>
    <scope>NUCLEOTIDE SEQUENCE</scope>
</reference>
<dbReference type="InterPro" id="IPR037523">
    <property type="entry name" value="VOC_core"/>
</dbReference>
<dbReference type="InterPro" id="IPR051785">
    <property type="entry name" value="MMCE/EMCE_epimerase"/>
</dbReference>